<dbReference type="InterPro" id="IPR045093">
    <property type="entry name" value="Cullin"/>
</dbReference>
<dbReference type="GO" id="GO:0031625">
    <property type="term" value="F:ubiquitin protein ligase binding"/>
    <property type="evidence" value="ECO:0007669"/>
    <property type="project" value="InterPro"/>
</dbReference>
<dbReference type="AlphaFoldDB" id="A0AAW0EPR4"/>
<keyword evidence="6" id="KW-1185">Reference proteome</keyword>
<dbReference type="InterPro" id="IPR036388">
    <property type="entry name" value="WH-like_DNA-bd_sf"/>
</dbReference>
<dbReference type="InterPro" id="IPR036390">
    <property type="entry name" value="WH_DNA-bd_sf"/>
</dbReference>
<feature type="domain" description="Cullin family profile" evidence="4">
    <location>
        <begin position="361"/>
        <end position="585"/>
    </location>
</feature>
<comment type="caution">
    <text evidence="5">The sequence shown here is derived from an EMBL/GenBank/DDBJ whole genome shotgun (WGS) entry which is preliminary data.</text>
</comment>
<dbReference type="Gene3D" id="1.10.10.10">
    <property type="entry name" value="Winged helix-like DNA-binding domain superfamily/Winged helix DNA-binding domain"/>
    <property type="match status" value="1"/>
</dbReference>
<organism evidence="5 6">
    <name type="scientific">Novymonas esmeraldas</name>
    <dbReference type="NCBI Taxonomy" id="1808958"/>
    <lineage>
        <taxon>Eukaryota</taxon>
        <taxon>Discoba</taxon>
        <taxon>Euglenozoa</taxon>
        <taxon>Kinetoplastea</taxon>
        <taxon>Metakinetoplastina</taxon>
        <taxon>Trypanosomatida</taxon>
        <taxon>Trypanosomatidae</taxon>
        <taxon>Novymonas</taxon>
    </lineage>
</organism>
<dbReference type="Proteomes" id="UP001430356">
    <property type="component" value="Unassembled WGS sequence"/>
</dbReference>
<protein>
    <submittedName>
        <fullName evidence="5">Cullin-like protein</fullName>
    </submittedName>
</protein>
<evidence type="ECO:0000256" key="3">
    <source>
        <dbReference type="RuleBase" id="RU003829"/>
    </source>
</evidence>
<dbReference type="SMART" id="SM00182">
    <property type="entry name" value="CULLIN"/>
    <property type="match status" value="1"/>
</dbReference>
<evidence type="ECO:0000256" key="1">
    <source>
        <dbReference type="ARBA" id="ARBA00006019"/>
    </source>
</evidence>
<evidence type="ECO:0000313" key="6">
    <source>
        <dbReference type="Proteomes" id="UP001430356"/>
    </source>
</evidence>
<comment type="similarity">
    <text evidence="1 2 3">Belongs to the cullin family.</text>
</comment>
<dbReference type="SUPFAM" id="SSF46785">
    <property type="entry name" value="Winged helix' DNA-binding domain"/>
    <property type="match status" value="1"/>
</dbReference>
<dbReference type="EMBL" id="JAECZO010000070">
    <property type="protein sequence ID" value="KAK7196168.1"/>
    <property type="molecule type" value="Genomic_DNA"/>
</dbReference>
<dbReference type="Pfam" id="PF10557">
    <property type="entry name" value="Cullin_Nedd8"/>
    <property type="match status" value="1"/>
</dbReference>
<dbReference type="Gene3D" id="3.30.230.130">
    <property type="entry name" value="Cullin, Chain C, Domain 2"/>
    <property type="match status" value="1"/>
</dbReference>
<dbReference type="InterPro" id="IPR016158">
    <property type="entry name" value="Cullin_homology"/>
</dbReference>
<dbReference type="Pfam" id="PF26557">
    <property type="entry name" value="Cullin_AB"/>
    <property type="match status" value="1"/>
</dbReference>
<dbReference type="InterPro" id="IPR059120">
    <property type="entry name" value="Cullin-like_AB"/>
</dbReference>
<reference evidence="5 6" key="1">
    <citation type="journal article" date="2021" name="MBio">
        <title>A New Model Trypanosomatid, Novymonas esmeraldas: Genomic Perception of Its 'Candidatus Pandoraea novymonadis' Endosymbiont.</title>
        <authorList>
            <person name="Zakharova A."/>
            <person name="Saura A."/>
            <person name="Butenko A."/>
            <person name="Podesvova L."/>
            <person name="Warmusova S."/>
            <person name="Kostygov A.Y."/>
            <person name="Nenarokova A."/>
            <person name="Lukes J."/>
            <person name="Opperdoes F.R."/>
            <person name="Yurchenko V."/>
        </authorList>
    </citation>
    <scope>NUCLEOTIDE SEQUENCE [LARGE SCALE GENOMIC DNA]</scope>
    <source>
        <strain evidence="5 6">E262AT.01</strain>
    </source>
</reference>
<evidence type="ECO:0000259" key="4">
    <source>
        <dbReference type="PROSITE" id="PS50069"/>
    </source>
</evidence>
<dbReference type="SMART" id="SM00884">
    <property type="entry name" value="Cullin_Nedd8"/>
    <property type="match status" value="1"/>
</dbReference>
<dbReference type="SUPFAM" id="SSF74788">
    <property type="entry name" value="Cullin repeat-like"/>
    <property type="match status" value="1"/>
</dbReference>
<accession>A0AAW0EPR4</accession>
<dbReference type="InterPro" id="IPR001373">
    <property type="entry name" value="Cullin_N"/>
</dbReference>
<dbReference type="Pfam" id="PF00888">
    <property type="entry name" value="Cullin"/>
    <property type="match status" value="1"/>
</dbReference>
<dbReference type="InterPro" id="IPR019559">
    <property type="entry name" value="Cullin_neddylation_domain"/>
</dbReference>
<evidence type="ECO:0000313" key="5">
    <source>
        <dbReference type="EMBL" id="KAK7196168.1"/>
    </source>
</evidence>
<dbReference type="InterPro" id="IPR016159">
    <property type="entry name" value="Cullin_repeat-like_dom_sf"/>
</dbReference>
<dbReference type="Gene3D" id="1.20.1310.10">
    <property type="entry name" value="Cullin Repeats"/>
    <property type="match status" value="2"/>
</dbReference>
<evidence type="ECO:0000256" key="2">
    <source>
        <dbReference type="PROSITE-ProRule" id="PRU00330"/>
    </source>
</evidence>
<proteinExistence type="inferred from homology"/>
<dbReference type="GO" id="GO:0006511">
    <property type="term" value="P:ubiquitin-dependent protein catabolic process"/>
    <property type="evidence" value="ECO:0007669"/>
    <property type="project" value="InterPro"/>
</dbReference>
<dbReference type="PANTHER" id="PTHR11932">
    <property type="entry name" value="CULLIN"/>
    <property type="match status" value="1"/>
</dbReference>
<name>A0AAW0EPR4_9TRYP</name>
<gene>
    <name evidence="5" type="ORF">NESM_000551800</name>
</gene>
<dbReference type="InterPro" id="IPR036317">
    <property type="entry name" value="Cullin_homology_sf"/>
</dbReference>
<dbReference type="SUPFAM" id="SSF75632">
    <property type="entry name" value="Cullin homology domain"/>
    <property type="match status" value="1"/>
</dbReference>
<sequence>MSSVVSSRKRMAEYSTFSDKWGIIEDTIRCIFRKEVSKHSFQRIHHTVFLLCQAHCGSHVLELLEEQFLAQVITIVSQIDGSSTYASDFLREWQDYNDAVSQMSNIFLFFNKNYMNMCHHSSIEHLGERIFCSSTLSDPEVSTCLIASIKQSVNVAAAESTIRDIGQELYSAEGGKYFARCMEVPFVDATVEKYAQQGEQQKQTLSTSGYLEWVQNAVNSERSKYADSFFYILLEKLTNALYNALVLSDPSLMEHMLTGPTGLVHMMDVWDVAGISTFVTVFCAMKREKDVVDVIAHALREKCELVVREKHSNVFPSLSVDNMLKLIAKAKELDGLFPSEEGPSQTPFLRVVRNVLGSNTHFMETLSIYYDHGVRQCKDNVAAVAAENVLTILQLTPDLEAFEVVFRSHMAARLIHAKPHAVDVECIFIDRLFHIYGSSVVNRFQKMVEDIRSATHAQNKLLSDMETKRISLPLDFDVLVLTSGLWPQYTNIPLSIPPSMESCKHVFQEYYRRRHNGRKLVFQMSLGSVAFQLQTGGRTYEVSAHTHFVNSIMALNSNNSVSVTAVSRQSALSTDEVLAQFNTLCHVGLAERCGADYRFNNNFHSARQRVKVAVTAQKTSYDSSSASVSFQRNTDGARTLSLDSTIVKLLKEHRSIDHESLCAAVESAVQGVYSPTHGEIKQRIDVLIEKGFLVRGEAANCYFFCA</sequence>
<dbReference type="PROSITE" id="PS50069">
    <property type="entry name" value="CULLIN_2"/>
    <property type="match status" value="1"/>
</dbReference>